<protein>
    <submittedName>
        <fullName evidence="2">Uncharacterized protein</fullName>
    </submittedName>
</protein>
<evidence type="ECO:0000313" key="3">
    <source>
        <dbReference type="Proteomes" id="UP000675940"/>
    </source>
</evidence>
<evidence type="ECO:0000313" key="2">
    <source>
        <dbReference type="EMBL" id="MBP0484352.1"/>
    </source>
</evidence>
<evidence type="ECO:0000256" key="1">
    <source>
        <dbReference type="SAM" id="Phobius"/>
    </source>
</evidence>
<keyword evidence="3" id="KW-1185">Reference proteome</keyword>
<dbReference type="RefSeq" id="WP_209362588.1">
    <property type="nucleotide sequence ID" value="NZ_JAGISH010000011.1"/>
</dbReference>
<proteinExistence type="predicted"/>
<gene>
    <name evidence="2" type="ORF">J5474_17915</name>
</gene>
<name>A0A940S2R0_9RHOB</name>
<comment type="caution">
    <text evidence="2">The sequence shown here is derived from an EMBL/GenBank/DDBJ whole genome shotgun (WGS) entry which is preliminary data.</text>
</comment>
<keyword evidence="1" id="KW-0472">Membrane</keyword>
<reference evidence="2" key="1">
    <citation type="submission" date="2021-03" db="EMBL/GenBank/DDBJ databases">
        <title>Sagittula salina sp. nov. strain M10.9X isolated from the marine waste.</title>
        <authorList>
            <person name="Satari L."/>
            <person name="Molina-Menor E."/>
            <person name="Vidal-Verdu A."/>
            <person name="Pascual J."/>
            <person name="Pereto J."/>
            <person name="Porcar M."/>
        </authorList>
    </citation>
    <scope>NUCLEOTIDE SEQUENCE</scope>
    <source>
        <strain evidence="2">M10.9X</strain>
    </source>
</reference>
<feature type="transmembrane region" description="Helical" evidence="1">
    <location>
        <begin position="66"/>
        <end position="85"/>
    </location>
</feature>
<sequence>MLAFLRFFVMAFVVATTLYAILWFRYRALRRRKILQDWKEDHSDRNLKTFIAEETRRWDRIRHRNLIVLLYLLPTALVTTIIYLTNFH</sequence>
<keyword evidence="1" id="KW-1133">Transmembrane helix</keyword>
<accession>A0A940S2R0</accession>
<dbReference type="AlphaFoldDB" id="A0A940S2R0"/>
<dbReference type="Proteomes" id="UP000675940">
    <property type="component" value="Unassembled WGS sequence"/>
</dbReference>
<organism evidence="2 3">
    <name type="scientific">Sagittula salina</name>
    <dbReference type="NCBI Taxonomy" id="2820268"/>
    <lineage>
        <taxon>Bacteria</taxon>
        <taxon>Pseudomonadati</taxon>
        <taxon>Pseudomonadota</taxon>
        <taxon>Alphaproteobacteria</taxon>
        <taxon>Rhodobacterales</taxon>
        <taxon>Roseobacteraceae</taxon>
        <taxon>Sagittula</taxon>
    </lineage>
</organism>
<keyword evidence="1" id="KW-0812">Transmembrane</keyword>
<feature type="transmembrane region" description="Helical" evidence="1">
    <location>
        <begin position="6"/>
        <end position="24"/>
    </location>
</feature>
<dbReference type="EMBL" id="JAGISH010000011">
    <property type="protein sequence ID" value="MBP0484352.1"/>
    <property type="molecule type" value="Genomic_DNA"/>
</dbReference>